<evidence type="ECO:0000313" key="1">
    <source>
        <dbReference type="EMBL" id="CAQ76537.1"/>
    </source>
</evidence>
<gene>
    <name evidence="1" type="ORF">pGDT4_0025</name>
</gene>
<proteinExistence type="predicted"/>
<geneLocation type="plasmid" evidence="1">
    <name>pGDT4</name>
</geneLocation>
<protein>
    <submittedName>
        <fullName evidence="1">Uncharacterized protein</fullName>
    </submittedName>
</protein>
<dbReference type="AlphaFoldDB" id="B7UF26"/>
<sequence>MEGDVYVTRWNRKTLETVREVDPTCHIIPFKDAFMQINEAARTQPERITLEEYERGWSMLPTMRKMAVSHSSSFMVNSRFVGYIVPIYVRIFDVCFMFLDSEYFEHEEILEKIKLFVQTN</sequence>
<reference evidence="1" key="1">
    <citation type="journal article" date="2012" name="PLoS Genet.">
        <title>A Natural System of Chromosome Transfer in Yersinia pseudotuberculosis.</title>
        <authorList>
            <person name="Lesic B."/>
            <person name="Zouine M."/>
            <person name="Ducos-Galand M."/>
            <person name="Huon C."/>
            <person name="Rosso M.L."/>
            <person name="Prevost M.C."/>
            <person name="Mazel D."/>
            <person name="Carniel E."/>
        </authorList>
    </citation>
    <scope>NUCLEOTIDE SEQUENCE [LARGE SCALE GENOMIC DNA]</scope>
    <source>
        <strain evidence="1">IP32637</strain>
        <plasmid evidence="1">pGDT4</plasmid>
    </source>
</reference>
<keyword evidence="1" id="KW-0614">Plasmid</keyword>
<accession>B7UF26</accession>
<organism evidence="1">
    <name type="scientific">Yersinia pseudotuberculosis</name>
    <dbReference type="NCBI Taxonomy" id="633"/>
    <lineage>
        <taxon>Bacteria</taxon>
        <taxon>Pseudomonadati</taxon>
        <taxon>Pseudomonadota</taxon>
        <taxon>Gammaproteobacteria</taxon>
        <taxon>Enterobacterales</taxon>
        <taxon>Yersiniaceae</taxon>
        <taxon>Yersinia</taxon>
    </lineage>
</organism>
<name>B7UF26_YERPU</name>
<dbReference type="EMBL" id="FM178282">
    <property type="protein sequence ID" value="CAQ76537.1"/>
    <property type="molecule type" value="Genomic_DNA"/>
</dbReference>